<dbReference type="SMART" id="SM01294">
    <property type="entry name" value="PKS_PP_betabranch"/>
    <property type="match status" value="1"/>
</dbReference>
<dbReference type="InterPro" id="IPR016036">
    <property type="entry name" value="Malonyl_transacylase_ACP-bd"/>
</dbReference>
<dbReference type="Gene3D" id="3.30.70.3290">
    <property type="match status" value="1"/>
</dbReference>
<dbReference type="SUPFAM" id="SSF52151">
    <property type="entry name" value="FabD/lysophospholipase-like"/>
    <property type="match status" value="1"/>
</dbReference>
<dbReference type="SUPFAM" id="SSF55048">
    <property type="entry name" value="Probable ACP-binding domain of malonyl-CoA ACP transacylase"/>
    <property type="match status" value="1"/>
</dbReference>
<dbReference type="SMART" id="SM00825">
    <property type="entry name" value="PKS_KS"/>
    <property type="match status" value="1"/>
</dbReference>
<dbReference type="Pfam" id="PF00109">
    <property type="entry name" value="ketoacyl-synt"/>
    <property type="match status" value="1"/>
</dbReference>
<organism evidence="7 8">
    <name type="scientific">Polyangium sorediatum</name>
    <dbReference type="NCBI Taxonomy" id="889274"/>
    <lineage>
        <taxon>Bacteria</taxon>
        <taxon>Pseudomonadati</taxon>
        <taxon>Myxococcota</taxon>
        <taxon>Polyangia</taxon>
        <taxon>Polyangiales</taxon>
        <taxon>Polyangiaceae</taxon>
        <taxon>Polyangium</taxon>
    </lineage>
</organism>
<reference evidence="7 8" key="1">
    <citation type="submission" date="2023-04" db="EMBL/GenBank/DDBJ databases">
        <title>The genome sequence of Polyangium sorediatum DSM14670.</title>
        <authorList>
            <person name="Zhang X."/>
        </authorList>
    </citation>
    <scope>NUCLEOTIDE SEQUENCE [LARGE SCALE GENOMIC DNA]</scope>
    <source>
        <strain evidence="7 8">DSM 14670</strain>
    </source>
</reference>
<dbReference type="Gene3D" id="3.40.366.10">
    <property type="entry name" value="Malonyl-Coenzyme A Acyl Carrier Protein, domain 2"/>
    <property type="match status" value="1"/>
</dbReference>
<dbReference type="Pfam" id="PF02801">
    <property type="entry name" value="Ketoacyl-synt_C"/>
    <property type="match status" value="1"/>
</dbReference>
<feature type="domain" description="Ketosynthase family 3 (KS3)" evidence="6">
    <location>
        <begin position="16"/>
        <end position="441"/>
    </location>
</feature>
<dbReference type="PROSITE" id="PS50075">
    <property type="entry name" value="CARRIER"/>
    <property type="match status" value="1"/>
</dbReference>
<dbReference type="InterPro" id="IPR050091">
    <property type="entry name" value="PKS_NRPS_Biosynth_Enz"/>
</dbReference>
<evidence type="ECO:0000256" key="2">
    <source>
        <dbReference type="ARBA" id="ARBA00022553"/>
    </source>
</evidence>
<dbReference type="Gene3D" id="3.40.47.10">
    <property type="match status" value="1"/>
</dbReference>
<proteinExistence type="predicted"/>
<dbReference type="InterPro" id="IPR032821">
    <property type="entry name" value="PKS_assoc"/>
</dbReference>
<keyword evidence="8" id="KW-1185">Reference proteome</keyword>
<evidence type="ECO:0000256" key="4">
    <source>
        <dbReference type="SAM" id="MobiDB-lite"/>
    </source>
</evidence>
<evidence type="ECO:0000256" key="1">
    <source>
        <dbReference type="ARBA" id="ARBA00022450"/>
    </source>
</evidence>
<feature type="compositionally biased region" description="Basic and acidic residues" evidence="4">
    <location>
        <begin position="921"/>
        <end position="930"/>
    </location>
</feature>
<evidence type="ECO:0000256" key="3">
    <source>
        <dbReference type="ARBA" id="ARBA00022679"/>
    </source>
</evidence>
<dbReference type="InterPro" id="IPR020841">
    <property type="entry name" value="PKS_Beta-ketoAc_synthase_dom"/>
</dbReference>
<evidence type="ECO:0000313" key="7">
    <source>
        <dbReference type="EMBL" id="MDI1433120.1"/>
    </source>
</evidence>
<dbReference type="InterPro" id="IPR016035">
    <property type="entry name" value="Acyl_Trfase/lysoPLipase"/>
</dbReference>
<keyword evidence="2" id="KW-0597">Phosphoprotein</keyword>
<dbReference type="InterPro" id="IPR009081">
    <property type="entry name" value="PP-bd_ACP"/>
</dbReference>
<dbReference type="SMART" id="SM00827">
    <property type="entry name" value="PKS_AT"/>
    <property type="match status" value="1"/>
</dbReference>
<feature type="region of interest" description="Disordered" evidence="4">
    <location>
        <begin position="910"/>
        <end position="937"/>
    </location>
</feature>
<dbReference type="PROSITE" id="PS51257">
    <property type="entry name" value="PROKAR_LIPOPROTEIN"/>
    <property type="match status" value="1"/>
</dbReference>
<dbReference type="InterPro" id="IPR020806">
    <property type="entry name" value="PKS_PP-bd"/>
</dbReference>
<dbReference type="SUPFAM" id="SSF47336">
    <property type="entry name" value="ACP-like"/>
    <property type="match status" value="1"/>
</dbReference>
<dbReference type="PROSITE" id="PS52004">
    <property type="entry name" value="KS3_2"/>
    <property type="match status" value="1"/>
</dbReference>
<dbReference type="CDD" id="cd00833">
    <property type="entry name" value="PKS"/>
    <property type="match status" value="1"/>
</dbReference>
<dbReference type="InterPro" id="IPR014030">
    <property type="entry name" value="Ketoacyl_synth_N"/>
</dbReference>
<keyword evidence="3" id="KW-0808">Transferase</keyword>
<dbReference type="Proteomes" id="UP001160301">
    <property type="component" value="Unassembled WGS sequence"/>
</dbReference>
<keyword evidence="1" id="KW-0596">Phosphopantetheine</keyword>
<name>A0ABT6NXP8_9BACT</name>
<dbReference type="SUPFAM" id="SSF53901">
    <property type="entry name" value="Thiolase-like"/>
    <property type="match status" value="1"/>
</dbReference>
<protein>
    <submittedName>
        <fullName evidence="7">Beta-ketoacyl synthase N-terminal-like domain-containing protein</fullName>
    </submittedName>
</protein>
<dbReference type="EMBL" id="JARZHI010000026">
    <property type="protein sequence ID" value="MDI1433120.1"/>
    <property type="molecule type" value="Genomic_DNA"/>
</dbReference>
<dbReference type="PANTHER" id="PTHR43775">
    <property type="entry name" value="FATTY ACID SYNTHASE"/>
    <property type="match status" value="1"/>
</dbReference>
<dbReference type="InterPro" id="IPR016039">
    <property type="entry name" value="Thiolase-like"/>
</dbReference>
<evidence type="ECO:0000313" key="8">
    <source>
        <dbReference type="Proteomes" id="UP001160301"/>
    </source>
</evidence>
<dbReference type="Pfam" id="PF16197">
    <property type="entry name" value="KAsynt_C_assoc"/>
    <property type="match status" value="1"/>
</dbReference>
<comment type="caution">
    <text evidence="7">The sequence shown here is derived from an EMBL/GenBank/DDBJ whole genome shotgun (WGS) entry which is preliminary data.</text>
</comment>
<dbReference type="InterPro" id="IPR036736">
    <property type="entry name" value="ACP-like_sf"/>
</dbReference>
<evidence type="ECO:0000259" key="6">
    <source>
        <dbReference type="PROSITE" id="PS52004"/>
    </source>
</evidence>
<dbReference type="PANTHER" id="PTHR43775:SF37">
    <property type="entry name" value="SI:DKEY-61P9.11"/>
    <property type="match status" value="1"/>
</dbReference>
<dbReference type="RefSeq" id="WP_284720967.1">
    <property type="nucleotide sequence ID" value="NZ_JARZHI010000026.1"/>
</dbReference>
<sequence length="1051" mass="111709">MRWIRERRDPGVPSRSLPIAIIGLACRLPKGPSADAFWQTLCRGEDAITETPSARWSADAFYHADVHAPGKMNTRWGGFLEQVDQFDPLFFGISPREASEMDPQQRLMLELSWEALEDAGVPVDALTATQTGVFFGAMWSDYARIAGGRPDAILQHTATGQDLSIIPARISYSLGLRGPSIAVSTASSSSLVAVHMACQSLSSGESTLALAGGVNLILAPESTIAMSKLGTMARDGRSKAFDARADGYVRGEGGGVVVLKPLSLALADGDPIYCVIRGSAVNNNGFGDGLLAPSVEAQEALLREAYARAGVNPADVCYVEAHGTGTALGDRIEASALGAVFGAGRPAERPLRIGSAKTNIGHLESAAGVAGLIKAALALKHRFIPPNLHFREPSPDIPFGELRLKVQDAVEAWPAVGDAPALAGVSSFGFGGTNCHVVLEGVPALRAGEGQGDVACAAAADEPRAELLVLSARSEAALSARAGDLSSWLVERPDLAISDLCCTAGLRRTHHEHRLAVIGGTREEMHATLSAAARGEWHAGVVRGKVEPGGMPGVVFVFPGQGSQWAGMGRALLAEESVFRRVMEECDALMRPHAGFSVIEEILAPEAASRLGETAVAQPALFAIEVALAALFASWGVRPDAVIGHSVGEVAAAHVAGALELAEAVRLVCCRGRVMQHATGRGKMAAVEMTAGAAAEMLSRYEGRLAIGAVNDPGSVVLSGETAALSKALARLSGEGLRCQELRVDYAFHSPQMDPLREEFVHALRAVSVQSTAGTMYSTVTGERVPGDALDAAYWGRNIREPVKLADAMRTAIRDGHRLFLEVGPHPVLAAHLERCLAAERVQGQVLFSIRRGQEARRHLLRVMGALYTRGAAVDLAPLYPDSAKCVALPAYPWQRRSYWITAAAWRDGAGEPSSDAYVGNEHERRDKPQRSASSLRQTFHAAAPGDRRRLLEEFLSAQLAEVLQLESAHIDPLLPLGKLGLDSLMAMIMRNRIEATLGIAVPTMLVLQKGDVRRISSYLLEQLTSESLVSAVRDTVGESSTGEEWEIVTV</sequence>
<dbReference type="Gene3D" id="1.10.1200.10">
    <property type="entry name" value="ACP-like"/>
    <property type="match status" value="1"/>
</dbReference>
<dbReference type="InterPro" id="IPR014031">
    <property type="entry name" value="Ketoacyl_synth_C"/>
</dbReference>
<dbReference type="Pfam" id="PF00698">
    <property type="entry name" value="Acyl_transf_1"/>
    <property type="match status" value="1"/>
</dbReference>
<dbReference type="InterPro" id="IPR001227">
    <property type="entry name" value="Ac_transferase_dom_sf"/>
</dbReference>
<accession>A0ABT6NXP8</accession>
<dbReference type="Pfam" id="PF00550">
    <property type="entry name" value="PP-binding"/>
    <property type="match status" value="1"/>
</dbReference>
<evidence type="ECO:0000259" key="5">
    <source>
        <dbReference type="PROSITE" id="PS50075"/>
    </source>
</evidence>
<feature type="domain" description="Carrier" evidence="5">
    <location>
        <begin position="950"/>
        <end position="1024"/>
    </location>
</feature>
<dbReference type="SMART" id="SM00823">
    <property type="entry name" value="PKS_PP"/>
    <property type="match status" value="1"/>
</dbReference>
<gene>
    <name evidence="7" type="ORF">QHF89_26735</name>
</gene>
<dbReference type="InterPro" id="IPR014043">
    <property type="entry name" value="Acyl_transferase_dom"/>
</dbReference>